<keyword evidence="4" id="KW-0653">Protein transport</keyword>
<dbReference type="GO" id="GO:0005829">
    <property type="term" value="C:cytosol"/>
    <property type="evidence" value="ECO:0007669"/>
    <property type="project" value="TreeGrafter"/>
</dbReference>
<keyword evidence="7" id="KW-0175">Coiled coil</keyword>
<dbReference type="GO" id="GO:0030254">
    <property type="term" value="P:protein secretion by the type III secretion system"/>
    <property type="evidence" value="ECO:0007669"/>
    <property type="project" value="InterPro"/>
</dbReference>
<evidence type="ECO:0000256" key="1">
    <source>
        <dbReference type="ARBA" id="ARBA00004496"/>
    </source>
</evidence>
<keyword evidence="3" id="KW-0963">Cytoplasm</keyword>
<dbReference type="NCBIfam" id="TIGR02499">
    <property type="entry name" value="HrpE_YscL_not"/>
    <property type="match status" value="1"/>
</dbReference>
<dbReference type="EMBL" id="PNYA01000004">
    <property type="protein sequence ID" value="PMS22045.1"/>
    <property type="molecule type" value="Genomic_DNA"/>
</dbReference>
<gene>
    <name evidence="10" type="ORF">C0Z18_05885</name>
</gene>
<feature type="region of interest" description="Disordered" evidence="8">
    <location>
        <begin position="228"/>
        <end position="250"/>
    </location>
</feature>
<dbReference type="Proteomes" id="UP000235616">
    <property type="component" value="Unassembled WGS sequence"/>
</dbReference>
<evidence type="ECO:0000256" key="7">
    <source>
        <dbReference type="SAM" id="Coils"/>
    </source>
</evidence>
<dbReference type="InterPro" id="IPR012842">
    <property type="entry name" value="T3SS_SctL/SctL2"/>
</dbReference>
<dbReference type="InterPro" id="IPR051472">
    <property type="entry name" value="T3SS_Stator/FliH"/>
</dbReference>
<accession>A0A2N7VY15</accession>
<dbReference type="AlphaFoldDB" id="A0A2N7VY15"/>
<comment type="subcellular location">
    <subcellularLocation>
        <location evidence="1">Cytoplasm</location>
    </subcellularLocation>
</comment>
<organism evidence="10 11">
    <name type="scientific">Trinickia dabaoshanensis</name>
    <dbReference type="NCBI Taxonomy" id="564714"/>
    <lineage>
        <taxon>Bacteria</taxon>
        <taxon>Pseudomonadati</taxon>
        <taxon>Pseudomonadota</taxon>
        <taxon>Betaproteobacteria</taxon>
        <taxon>Burkholderiales</taxon>
        <taxon>Burkholderiaceae</taxon>
        <taxon>Trinickia</taxon>
    </lineage>
</organism>
<dbReference type="RefSeq" id="WP_102644445.1">
    <property type="nucleotide sequence ID" value="NZ_PNYA01000004.1"/>
</dbReference>
<feature type="compositionally biased region" description="Acidic residues" evidence="8">
    <location>
        <begin position="239"/>
        <end position="250"/>
    </location>
</feature>
<protein>
    <recommendedName>
        <fullName evidence="6">Type 3 secretion system stator protein</fullName>
    </recommendedName>
</protein>
<feature type="domain" description="Flagellar assembly protein FliH/Type III secretion system HrpE" evidence="9">
    <location>
        <begin position="96"/>
        <end position="212"/>
    </location>
</feature>
<evidence type="ECO:0000256" key="8">
    <source>
        <dbReference type="SAM" id="MobiDB-lite"/>
    </source>
</evidence>
<proteinExistence type="inferred from homology"/>
<evidence type="ECO:0000256" key="2">
    <source>
        <dbReference type="ARBA" id="ARBA00022448"/>
    </source>
</evidence>
<dbReference type="PANTHER" id="PTHR34982">
    <property type="entry name" value="YOP PROTEINS TRANSLOCATION PROTEIN L"/>
    <property type="match status" value="1"/>
</dbReference>
<feature type="coiled-coil region" evidence="7">
    <location>
        <begin position="87"/>
        <end position="118"/>
    </location>
</feature>
<evidence type="ECO:0000313" key="11">
    <source>
        <dbReference type="Proteomes" id="UP000235616"/>
    </source>
</evidence>
<dbReference type="InterPro" id="IPR018035">
    <property type="entry name" value="Flagellar_FliH/T3SS_HrpE"/>
</dbReference>
<evidence type="ECO:0000256" key="4">
    <source>
        <dbReference type="ARBA" id="ARBA00022927"/>
    </source>
</evidence>
<comment type="caution">
    <text evidence="10">The sequence shown here is derived from an EMBL/GenBank/DDBJ whole genome shotgun (WGS) entry which is preliminary data.</text>
</comment>
<reference evidence="10 11" key="1">
    <citation type="submission" date="2018-01" db="EMBL/GenBank/DDBJ databases">
        <title>Whole genome analyses suggest that Burkholderia sensu lato contains two further novel genera in the rhizoxinica-symbiotica group Mycetohabitans gen. nov., and Trinickia gen. nov.: implications for the evolution of diazotrophy and nodulation in the Burkholderiaceae.</title>
        <authorList>
            <person name="Estrada-de los Santos P."/>
            <person name="Palmer M."/>
            <person name="Chavez-Ramirez B."/>
            <person name="Beukes C."/>
            <person name="Steenkamp E.T."/>
            <person name="Hirsch A.M."/>
            <person name="Manyaka P."/>
            <person name="Maluk M."/>
            <person name="Lafos M."/>
            <person name="Crook M."/>
            <person name="Gross E."/>
            <person name="Simon M.F."/>
            <person name="Bueno dos Reis Junior F."/>
            <person name="Poole P.S."/>
            <person name="Venter S.N."/>
            <person name="James E.K."/>
        </authorList>
    </citation>
    <scope>NUCLEOTIDE SEQUENCE [LARGE SCALE GENOMIC DNA]</scope>
    <source>
        <strain evidence="10 11">GIMN1.004</strain>
    </source>
</reference>
<keyword evidence="2" id="KW-0813">Transport</keyword>
<name>A0A2N7VY15_9BURK</name>
<dbReference type="Pfam" id="PF02108">
    <property type="entry name" value="FliH"/>
    <property type="match status" value="1"/>
</dbReference>
<evidence type="ECO:0000259" key="9">
    <source>
        <dbReference type="Pfam" id="PF02108"/>
    </source>
</evidence>
<evidence type="ECO:0000313" key="10">
    <source>
        <dbReference type="EMBL" id="PMS22045.1"/>
    </source>
</evidence>
<evidence type="ECO:0000256" key="6">
    <source>
        <dbReference type="ARBA" id="ARBA00040494"/>
    </source>
</evidence>
<comment type="similarity">
    <text evidence="5">Belongs to the SctL stator family.</text>
</comment>
<keyword evidence="11" id="KW-1185">Reference proteome</keyword>
<evidence type="ECO:0000256" key="5">
    <source>
        <dbReference type="ARBA" id="ARBA00024335"/>
    </source>
</evidence>
<evidence type="ECO:0000256" key="3">
    <source>
        <dbReference type="ARBA" id="ARBA00022490"/>
    </source>
</evidence>
<dbReference type="PANTHER" id="PTHR34982:SF4">
    <property type="entry name" value="TYPE 3 SECRETION SYSTEM STATOR PROTEIN"/>
    <property type="match status" value="1"/>
</dbReference>
<dbReference type="OrthoDB" id="6008834at2"/>
<sequence>MAIWLKQQPKVIAIDSDVVRAGEFARTMELNDAMQALDEVVHATMHDANKRAEHLVETARRETQALAAAARRNFEKSARLGYAAGQRRALAEAHAELLARARDEREELHAQSARLARLVMSAVEQVIAESDRDALMRRVAAAVSRAIDDASHLSVIVSQAEAESARRAFGALAREANPPLNVEVLVDDAIDEGCCVCEWDYGVIEGNLRAQLAGLERALKGAVMSASGVPAADGLPQGEWEDDAFDDEDE</sequence>